<dbReference type="AlphaFoldDB" id="A0A4Y2BDC4"/>
<dbReference type="GO" id="GO:0016020">
    <property type="term" value="C:membrane"/>
    <property type="evidence" value="ECO:0007669"/>
    <property type="project" value="UniProtKB-SubCell"/>
</dbReference>
<evidence type="ECO:0000256" key="3">
    <source>
        <dbReference type="ARBA" id="ARBA00022989"/>
    </source>
</evidence>
<feature type="transmembrane region" description="Helical" evidence="5">
    <location>
        <begin position="751"/>
        <end position="767"/>
    </location>
</feature>
<comment type="caution">
    <text evidence="6">The sequence shown here is derived from an EMBL/GenBank/DDBJ whole genome shotgun (WGS) entry which is preliminary data.</text>
</comment>
<reference evidence="6 7" key="1">
    <citation type="journal article" date="2019" name="Sci. Rep.">
        <title>Orb-weaving spider Araneus ventricosus genome elucidates the spidroin gene catalogue.</title>
        <authorList>
            <person name="Kono N."/>
            <person name="Nakamura H."/>
            <person name="Ohtoshi R."/>
            <person name="Moran D.A.P."/>
            <person name="Shinohara A."/>
            <person name="Yoshida Y."/>
            <person name="Fujiwara M."/>
            <person name="Mori M."/>
            <person name="Tomita M."/>
            <person name="Arakawa K."/>
        </authorList>
    </citation>
    <scope>NUCLEOTIDE SEQUENCE [LARGE SCALE GENOMIC DNA]</scope>
</reference>
<accession>A0A4Y2BDC4</accession>
<dbReference type="Proteomes" id="UP000499080">
    <property type="component" value="Unassembled WGS sequence"/>
</dbReference>
<sequence length="800" mass="91657">MAGSIITGNPHSYQLLLTNFQAALTNPLNDRCLFLTQLLQDAQLKELQYVFPSLVENIFGFRTGIDWGLLTLDKDVQAKEFENFRRLLAPDGPILRIANKFTEEFCPKFEFPIACLPTPSQTLLQEGKVPALYANKLQILNPGIFPSTLQLNAFEFYFFHFTYFIVNPTLKNSMSNINLQDTVYAHILEDYLSSFLPTDNRAVPLYQTQSNVQHSPILTSSLSANYGSIHGSGDHLQALNSPTISPGRPDFLSPLKQKPSLLKKGTVLMVASPNSNSSYGFGNSPAESWRSETFILILKEMYLNQNSLDHQKNSYVLMPKTFIPSHYHIWMVRIMVKHLHFFFNSTLSSNQSSGHGQIMIDSLGRLKSLGMTQLIQKEMYCFLKSVFDHWPLDASFRVPLETYLSYIQPWRYIQCDLDPSVWQKFMTENLLFYTTIFQQVLRRFLRMDLSCPKNAYMLFRLTKVICTSELRDMIMQAERGSLSKSSNLGISSYIQHSPEKFSLHKNSQLEMTAFSYLPLFSEPVFMLVTHLLTAIYAAREKASIQNATIGNTNKSFLAKMRSFFETSDDAINSDDNSPSDIRKTASYLETSSKALCDFFREVSPPTLNSPPASLINSPSCSSFNNNRSERMDNSKLHKLSMAERNQLLRKEKKPVINYNGNPDLQPVRTYENAFLVRLCNEISQQVNEKYAAEIHHLYYRDSLLGKMCRRILSKPATYFDVNKSKDMMSVSWTPVHLPPRINLRVLANKHLLAYFFVLLLSLYLYGYNPITSILLLFVLYAFLLFLFSLIYPVPIHSEDD</sequence>
<dbReference type="GO" id="GO:0006685">
    <property type="term" value="P:sphingomyelin catabolic process"/>
    <property type="evidence" value="ECO:0007669"/>
    <property type="project" value="TreeGrafter"/>
</dbReference>
<keyword evidence="3 5" id="KW-1133">Transmembrane helix</keyword>
<evidence type="ECO:0000256" key="2">
    <source>
        <dbReference type="ARBA" id="ARBA00022692"/>
    </source>
</evidence>
<keyword evidence="7" id="KW-1185">Reference proteome</keyword>
<dbReference type="InterPro" id="IPR024129">
    <property type="entry name" value="Sphingomy_SMPD4"/>
</dbReference>
<evidence type="ECO:0000256" key="1">
    <source>
        <dbReference type="ARBA" id="ARBA00004167"/>
    </source>
</evidence>
<proteinExistence type="predicted"/>
<evidence type="ECO:0000256" key="4">
    <source>
        <dbReference type="ARBA" id="ARBA00023136"/>
    </source>
</evidence>
<keyword evidence="2 5" id="KW-0812">Transmembrane</keyword>
<keyword evidence="4 5" id="KW-0472">Membrane</keyword>
<dbReference type="EMBL" id="BGPR01000069">
    <property type="protein sequence ID" value="GBL90048.1"/>
    <property type="molecule type" value="Genomic_DNA"/>
</dbReference>
<evidence type="ECO:0000313" key="6">
    <source>
        <dbReference type="EMBL" id="GBL90048.1"/>
    </source>
</evidence>
<gene>
    <name evidence="6" type="primary">smpd4</name>
    <name evidence="6" type="ORF">AVEN_135421_1</name>
</gene>
<comment type="subcellular location">
    <subcellularLocation>
        <location evidence="1">Membrane</location>
        <topology evidence="1">Single-pass membrane protein</topology>
    </subcellularLocation>
</comment>
<protein>
    <submittedName>
        <fullName evidence="6">Sphingomyelin phosphodiesterase 4</fullName>
    </submittedName>
</protein>
<dbReference type="GO" id="GO:0046475">
    <property type="term" value="P:glycerophospholipid catabolic process"/>
    <property type="evidence" value="ECO:0007669"/>
    <property type="project" value="TreeGrafter"/>
</dbReference>
<organism evidence="6 7">
    <name type="scientific">Araneus ventricosus</name>
    <name type="common">Orbweaver spider</name>
    <name type="synonym">Epeira ventricosa</name>
    <dbReference type="NCBI Taxonomy" id="182803"/>
    <lineage>
        <taxon>Eukaryota</taxon>
        <taxon>Metazoa</taxon>
        <taxon>Ecdysozoa</taxon>
        <taxon>Arthropoda</taxon>
        <taxon>Chelicerata</taxon>
        <taxon>Arachnida</taxon>
        <taxon>Araneae</taxon>
        <taxon>Araneomorphae</taxon>
        <taxon>Entelegynae</taxon>
        <taxon>Araneoidea</taxon>
        <taxon>Araneidae</taxon>
        <taxon>Araneus</taxon>
    </lineage>
</organism>
<evidence type="ECO:0000313" key="7">
    <source>
        <dbReference type="Proteomes" id="UP000499080"/>
    </source>
</evidence>
<dbReference type="OrthoDB" id="10251508at2759"/>
<feature type="transmembrane region" description="Helical" evidence="5">
    <location>
        <begin position="773"/>
        <end position="793"/>
    </location>
</feature>
<name>A0A4Y2BDC4_ARAVE</name>
<dbReference type="PANTHER" id="PTHR12988:SF6">
    <property type="entry name" value="SPHINGOMYELIN PHOSPHODIESTERASE 4"/>
    <property type="match status" value="1"/>
</dbReference>
<dbReference type="Pfam" id="PF14724">
    <property type="entry name" value="mit_SMPDase"/>
    <property type="match status" value="2"/>
</dbReference>
<dbReference type="GO" id="GO:0046513">
    <property type="term" value="P:ceramide biosynthetic process"/>
    <property type="evidence" value="ECO:0007669"/>
    <property type="project" value="TreeGrafter"/>
</dbReference>
<dbReference type="GO" id="GO:0050290">
    <property type="term" value="F:sphingomyelin phosphodiesterase D activity"/>
    <property type="evidence" value="ECO:0007669"/>
    <property type="project" value="InterPro"/>
</dbReference>
<dbReference type="PANTHER" id="PTHR12988">
    <property type="entry name" value="SPHINGOMYELIN PHOSPHODIESTERASE 4"/>
    <property type="match status" value="1"/>
</dbReference>
<evidence type="ECO:0000256" key="5">
    <source>
        <dbReference type="SAM" id="Phobius"/>
    </source>
</evidence>